<dbReference type="EMBL" id="CM032188">
    <property type="protein sequence ID" value="KAG7087937.1"/>
    <property type="molecule type" value="Genomic_DNA"/>
</dbReference>
<organism evidence="3 4">
    <name type="scientific">Marasmius oreades</name>
    <name type="common">fairy-ring Marasmius</name>
    <dbReference type="NCBI Taxonomy" id="181124"/>
    <lineage>
        <taxon>Eukaryota</taxon>
        <taxon>Fungi</taxon>
        <taxon>Dikarya</taxon>
        <taxon>Basidiomycota</taxon>
        <taxon>Agaricomycotina</taxon>
        <taxon>Agaricomycetes</taxon>
        <taxon>Agaricomycetidae</taxon>
        <taxon>Agaricales</taxon>
        <taxon>Marasmiineae</taxon>
        <taxon>Marasmiaceae</taxon>
        <taxon>Marasmius</taxon>
    </lineage>
</organism>
<dbReference type="PROSITE" id="PS50231">
    <property type="entry name" value="RICIN_B_LECTIN"/>
    <property type="match status" value="2"/>
</dbReference>
<dbReference type="Gene3D" id="2.80.10.50">
    <property type="match status" value="3"/>
</dbReference>
<dbReference type="AlphaFoldDB" id="A0A9P7RR41"/>
<dbReference type="Proteomes" id="UP001049176">
    <property type="component" value="Chromosome 8"/>
</dbReference>
<evidence type="ECO:0000313" key="3">
    <source>
        <dbReference type="EMBL" id="KAG7087937.1"/>
    </source>
</evidence>
<evidence type="ECO:0000259" key="2">
    <source>
        <dbReference type="SMART" id="SM00458"/>
    </source>
</evidence>
<proteinExistence type="predicted"/>
<accession>A0A9P7RR41</accession>
<name>A0A9P7RR41_9AGAR</name>
<feature type="chain" id="PRO_5040145545" description="Ricin B lectin domain-containing protein" evidence="1">
    <location>
        <begin position="19"/>
        <end position="316"/>
    </location>
</feature>
<dbReference type="KEGG" id="more:E1B28_011982"/>
<feature type="domain" description="Ricin B lectin" evidence="2">
    <location>
        <begin position="171"/>
        <end position="314"/>
    </location>
</feature>
<sequence>MRHSPLLTLASFAAVAVAFPYQLQSGAPGLDAAAKQGCISASENGDGAPVVIHDCNTEDVSKHTWALSLFTRQNAGPQPIKLFNTDKCLDVKDGSDADGTKLQLWTCVNGSANQQWISVNDFTFQWANTDKCIDLPDGDITDGTQLQIWTCAFNNANQKFSGNKVPNTESYGSNLVGGYPDAGLPIMCLVAGSNTEGAGVALAVCDRVTETFPAGNQTWVVPTIPLSGPIKTYGGSKCLDVNGDSSNGNLLKISTCDVGNDNQVWKVVTSPQSTISLAGRNKCIDITNGNLTAGNPLQVWDCDGSNHNQMWFVSQE</sequence>
<dbReference type="SMART" id="SM00458">
    <property type="entry name" value="RICIN"/>
    <property type="match status" value="2"/>
</dbReference>
<evidence type="ECO:0000256" key="1">
    <source>
        <dbReference type="SAM" id="SignalP"/>
    </source>
</evidence>
<feature type="signal peptide" evidence="1">
    <location>
        <begin position="1"/>
        <end position="18"/>
    </location>
</feature>
<dbReference type="GeneID" id="66081057"/>
<dbReference type="CDD" id="cd00161">
    <property type="entry name" value="beta-trefoil_Ricin-like"/>
    <property type="match status" value="1"/>
</dbReference>
<comment type="caution">
    <text evidence="3">The sequence shown here is derived from an EMBL/GenBank/DDBJ whole genome shotgun (WGS) entry which is preliminary data.</text>
</comment>
<dbReference type="Pfam" id="PF00652">
    <property type="entry name" value="Ricin_B_lectin"/>
    <property type="match status" value="2"/>
</dbReference>
<gene>
    <name evidence="3" type="ORF">E1B28_011982</name>
</gene>
<feature type="domain" description="Ricin B lectin" evidence="2">
    <location>
        <begin position="19"/>
        <end position="163"/>
    </location>
</feature>
<dbReference type="InterPro" id="IPR000772">
    <property type="entry name" value="Ricin_B_lectin"/>
</dbReference>
<dbReference type="RefSeq" id="XP_043004408.1">
    <property type="nucleotide sequence ID" value="XM_043157043.1"/>
</dbReference>
<dbReference type="OrthoDB" id="6770063at2759"/>
<reference evidence="3" key="1">
    <citation type="journal article" date="2021" name="Genome Biol. Evol.">
        <title>The assembled and annotated genome of the fairy-ring fungus Marasmius oreades.</title>
        <authorList>
            <person name="Hiltunen M."/>
            <person name="Ament-Velasquez S.L."/>
            <person name="Johannesson H."/>
        </authorList>
    </citation>
    <scope>NUCLEOTIDE SEQUENCE</scope>
    <source>
        <strain evidence="3">03SP1</strain>
    </source>
</reference>
<dbReference type="SUPFAM" id="SSF50370">
    <property type="entry name" value="Ricin B-like lectins"/>
    <property type="match status" value="2"/>
</dbReference>
<dbReference type="InterPro" id="IPR035992">
    <property type="entry name" value="Ricin_B-like_lectins"/>
</dbReference>
<keyword evidence="4" id="KW-1185">Reference proteome</keyword>
<evidence type="ECO:0000313" key="4">
    <source>
        <dbReference type="Proteomes" id="UP001049176"/>
    </source>
</evidence>
<protein>
    <recommendedName>
        <fullName evidence="2">Ricin B lectin domain-containing protein</fullName>
    </recommendedName>
</protein>
<keyword evidence="1" id="KW-0732">Signal</keyword>